<accession>A0A060CJ22</accession>
<dbReference type="PANTHER" id="PTHR10357">
    <property type="entry name" value="ALPHA-AMYLASE FAMILY MEMBER"/>
    <property type="match status" value="1"/>
</dbReference>
<feature type="domain" description="Glycosyl hydrolase family 13 catalytic" evidence="3">
    <location>
        <begin position="1"/>
        <end position="67"/>
    </location>
</feature>
<sequence>MQGIIDHLDYLQDMGINGLDLTPIFTAYSNHKYDSADFWNVDPAFGDKETLKSLVNAAHKRGMRVMLEEP</sequence>
<dbReference type="Pfam" id="PF00128">
    <property type="entry name" value="Alpha-amylase"/>
    <property type="match status" value="1"/>
</dbReference>
<dbReference type="InterPro" id="IPR017853">
    <property type="entry name" value="GH"/>
</dbReference>
<evidence type="ECO:0000256" key="1">
    <source>
        <dbReference type="ARBA" id="ARBA00022801"/>
    </source>
</evidence>
<keyword evidence="1" id="KW-0378">Hydrolase</keyword>
<dbReference type="EMBL" id="KF125723">
    <property type="protein sequence ID" value="AIA93055.1"/>
    <property type="molecule type" value="Genomic_DNA"/>
</dbReference>
<dbReference type="Gene3D" id="3.20.20.80">
    <property type="entry name" value="Glycosidases"/>
    <property type="match status" value="1"/>
</dbReference>
<dbReference type="SUPFAM" id="SSF51445">
    <property type="entry name" value="(Trans)glycosidases"/>
    <property type="match status" value="1"/>
</dbReference>
<evidence type="ECO:0000259" key="3">
    <source>
        <dbReference type="Pfam" id="PF00128"/>
    </source>
</evidence>
<protein>
    <submittedName>
        <fullName evidence="4">Alpha-amylase</fullName>
    </submittedName>
</protein>
<keyword evidence="2" id="KW-0326">Glycosidase</keyword>
<dbReference type="InterPro" id="IPR006047">
    <property type="entry name" value="GH13_cat_dom"/>
</dbReference>
<dbReference type="GO" id="GO:0005975">
    <property type="term" value="P:carbohydrate metabolic process"/>
    <property type="evidence" value="ECO:0007669"/>
    <property type="project" value="InterPro"/>
</dbReference>
<evidence type="ECO:0000313" key="4">
    <source>
        <dbReference type="EMBL" id="AIA93055.1"/>
    </source>
</evidence>
<name>A0A060CJ22_9BACL</name>
<dbReference type="AlphaFoldDB" id="A0A060CJ22"/>
<organism evidence="4">
    <name type="scientific">uncultured Geobacillus sp</name>
    <dbReference type="NCBI Taxonomy" id="228952"/>
    <lineage>
        <taxon>Bacteria</taxon>
        <taxon>Bacillati</taxon>
        <taxon>Bacillota</taxon>
        <taxon>Bacilli</taxon>
        <taxon>Bacillales</taxon>
        <taxon>Anoxybacillaceae</taxon>
        <taxon>Geobacillus</taxon>
        <taxon>environmental samples</taxon>
    </lineage>
</organism>
<reference evidence="4" key="1">
    <citation type="journal article" date="2013" name="Environ. Microbiol.">
        <title>Seasonally variable intestinal metagenomes of the red palm weevil (Rhynchophorus ferrugineus).</title>
        <authorList>
            <person name="Jia S."/>
            <person name="Zhang X."/>
            <person name="Zhang G."/>
            <person name="Yin A."/>
            <person name="Zhang S."/>
            <person name="Li F."/>
            <person name="Wang L."/>
            <person name="Zhao D."/>
            <person name="Yun Q."/>
            <person name="Tala"/>
            <person name="Wang J."/>
            <person name="Sun G."/>
            <person name="Baabdullah M."/>
            <person name="Yu X."/>
            <person name="Hu S."/>
            <person name="Al-Mssallem I.S."/>
            <person name="Yu J."/>
        </authorList>
    </citation>
    <scope>NUCLEOTIDE SEQUENCE</scope>
</reference>
<dbReference type="PANTHER" id="PTHR10357:SF210">
    <property type="entry name" value="MALTODEXTRIN GLUCOSIDASE"/>
    <property type="match status" value="1"/>
</dbReference>
<proteinExistence type="predicted"/>
<evidence type="ECO:0000256" key="2">
    <source>
        <dbReference type="ARBA" id="ARBA00023295"/>
    </source>
</evidence>
<dbReference type="GO" id="GO:0016798">
    <property type="term" value="F:hydrolase activity, acting on glycosyl bonds"/>
    <property type="evidence" value="ECO:0007669"/>
    <property type="project" value="UniProtKB-KW"/>
</dbReference>